<evidence type="ECO:0000313" key="5">
    <source>
        <dbReference type="EMBL" id="NNU15265.1"/>
    </source>
</evidence>
<dbReference type="GO" id="GO:0045892">
    <property type="term" value="P:negative regulation of DNA-templated transcription"/>
    <property type="evidence" value="ECO:0007669"/>
    <property type="project" value="InterPro"/>
</dbReference>
<dbReference type="GO" id="GO:0003677">
    <property type="term" value="F:DNA binding"/>
    <property type="evidence" value="ECO:0007669"/>
    <property type="project" value="UniProtKB-KW"/>
</dbReference>
<keyword evidence="2" id="KW-0805">Transcription regulation</keyword>
<sequence length="121" mass="13485">MRISDAELSVMEIVWSAPGLGAAEIAGRIEGHDWSDKTVKTLLARLVEKGALRAEPEGRRYLYHPLIERAEHRKSMVGRLADTLFGGKAAPLVAHLADARDLSDDDIEELESLVRRLKDDR</sequence>
<keyword evidence="3" id="KW-0238">DNA-binding</keyword>
<dbReference type="EMBL" id="JABFCX010000002">
    <property type="protein sequence ID" value="NNU15265.1"/>
    <property type="molecule type" value="Genomic_DNA"/>
</dbReference>
<dbReference type="InterPro" id="IPR036390">
    <property type="entry name" value="WH_DNA-bd_sf"/>
</dbReference>
<proteinExistence type="inferred from homology"/>
<dbReference type="RefSeq" id="WP_173196612.1">
    <property type="nucleotide sequence ID" value="NZ_JABFCX010000002.1"/>
</dbReference>
<keyword evidence="4" id="KW-0804">Transcription</keyword>
<dbReference type="Pfam" id="PF03965">
    <property type="entry name" value="Penicillinase_R"/>
    <property type="match status" value="1"/>
</dbReference>
<evidence type="ECO:0000256" key="3">
    <source>
        <dbReference type="ARBA" id="ARBA00023125"/>
    </source>
</evidence>
<evidence type="ECO:0000256" key="2">
    <source>
        <dbReference type="ARBA" id="ARBA00023015"/>
    </source>
</evidence>
<keyword evidence="6" id="KW-1185">Reference proteome</keyword>
<dbReference type="Gene3D" id="1.10.4040.10">
    <property type="entry name" value="Penicillinase repressor domain"/>
    <property type="match status" value="1"/>
</dbReference>
<comment type="similarity">
    <text evidence="1">Belongs to the BlaI transcriptional regulatory family.</text>
</comment>
<dbReference type="SUPFAM" id="SSF46785">
    <property type="entry name" value="Winged helix' DNA-binding domain"/>
    <property type="match status" value="1"/>
</dbReference>
<reference evidence="5 6" key="1">
    <citation type="submission" date="2020-05" db="EMBL/GenBank/DDBJ databases">
        <title>Parvularcula mediterraneae sp. nov., isolated from polypropylene straw from shallow seawater of the seashore of Laganas in Zakynthos island, Greece.</title>
        <authorList>
            <person name="Szabo I."/>
            <person name="Al-Omari J."/>
            <person name="Rado J."/>
            <person name="Szerdahelyi G.S."/>
        </authorList>
    </citation>
    <scope>NUCLEOTIDE SEQUENCE [LARGE SCALE GENOMIC DNA]</scope>
    <source>
        <strain evidence="5 6">ZS-1/3</strain>
    </source>
</reference>
<accession>A0A7Y3RJR8</accession>
<dbReference type="InterPro" id="IPR005650">
    <property type="entry name" value="BlaI_family"/>
</dbReference>
<protein>
    <submittedName>
        <fullName evidence="5">BlaI/MecI/CopY family transcriptional regulator</fullName>
    </submittedName>
</protein>
<dbReference type="Gene3D" id="1.10.10.10">
    <property type="entry name" value="Winged helix-like DNA-binding domain superfamily/Winged helix DNA-binding domain"/>
    <property type="match status" value="1"/>
</dbReference>
<gene>
    <name evidence="5" type="ORF">HK107_02860</name>
</gene>
<dbReference type="Proteomes" id="UP000536835">
    <property type="component" value="Unassembled WGS sequence"/>
</dbReference>
<dbReference type="AlphaFoldDB" id="A0A7Y3RJR8"/>
<dbReference type="PIRSF" id="PIRSF019455">
    <property type="entry name" value="CopR_AtkY"/>
    <property type="match status" value="1"/>
</dbReference>
<organism evidence="5 6">
    <name type="scientific">Parvularcula mediterranea</name>
    <dbReference type="NCBI Taxonomy" id="2732508"/>
    <lineage>
        <taxon>Bacteria</taxon>
        <taxon>Pseudomonadati</taxon>
        <taxon>Pseudomonadota</taxon>
        <taxon>Alphaproteobacteria</taxon>
        <taxon>Parvularculales</taxon>
        <taxon>Parvularculaceae</taxon>
        <taxon>Parvularcula</taxon>
    </lineage>
</organism>
<evidence type="ECO:0000256" key="4">
    <source>
        <dbReference type="ARBA" id="ARBA00023163"/>
    </source>
</evidence>
<name>A0A7Y3RJR8_9PROT</name>
<comment type="caution">
    <text evidence="5">The sequence shown here is derived from an EMBL/GenBank/DDBJ whole genome shotgun (WGS) entry which is preliminary data.</text>
</comment>
<evidence type="ECO:0000256" key="1">
    <source>
        <dbReference type="ARBA" id="ARBA00011046"/>
    </source>
</evidence>
<dbReference type="InterPro" id="IPR036388">
    <property type="entry name" value="WH-like_DNA-bd_sf"/>
</dbReference>
<evidence type="ECO:0000313" key="6">
    <source>
        <dbReference type="Proteomes" id="UP000536835"/>
    </source>
</evidence>